<dbReference type="Proteomes" id="UP000692954">
    <property type="component" value="Unassembled WGS sequence"/>
</dbReference>
<reference evidence="2" key="1">
    <citation type="submission" date="2021-01" db="EMBL/GenBank/DDBJ databases">
        <authorList>
            <consortium name="Genoscope - CEA"/>
            <person name="William W."/>
        </authorList>
    </citation>
    <scope>NUCLEOTIDE SEQUENCE</scope>
</reference>
<comment type="caution">
    <text evidence="2">The sequence shown here is derived from an EMBL/GenBank/DDBJ whole genome shotgun (WGS) entry which is preliminary data.</text>
</comment>
<accession>A0A8S1KY60</accession>
<feature type="region of interest" description="Disordered" evidence="1">
    <location>
        <begin position="229"/>
        <end position="269"/>
    </location>
</feature>
<name>A0A8S1KY60_9CILI</name>
<proteinExistence type="predicted"/>
<keyword evidence="3" id="KW-1185">Reference proteome</keyword>
<dbReference type="EMBL" id="CAJJDN010000014">
    <property type="protein sequence ID" value="CAD8060138.1"/>
    <property type="molecule type" value="Genomic_DNA"/>
</dbReference>
<protein>
    <recommendedName>
        <fullName evidence="4">STOP protein</fullName>
    </recommendedName>
</protein>
<gene>
    <name evidence="2" type="ORF">PSON_ATCC_30995.1.T0140117</name>
</gene>
<organism evidence="2 3">
    <name type="scientific">Paramecium sonneborni</name>
    <dbReference type="NCBI Taxonomy" id="65129"/>
    <lineage>
        <taxon>Eukaryota</taxon>
        <taxon>Sar</taxon>
        <taxon>Alveolata</taxon>
        <taxon>Ciliophora</taxon>
        <taxon>Intramacronucleata</taxon>
        <taxon>Oligohymenophorea</taxon>
        <taxon>Peniculida</taxon>
        <taxon>Parameciidae</taxon>
        <taxon>Paramecium</taxon>
    </lineage>
</organism>
<evidence type="ECO:0000313" key="2">
    <source>
        <dbReference type="EMBL" id="CAD8060138.1"/>
    </source>
</evidence>
<sequence>MNKQVQNGFKTPDKSSQKISQYNGKCVCQICTCGKDKCPPQQMHVNPSHFDTTNRKSYVKWDVKKTTPIIPEQYRINFGTQSFVSSYQRDYTPQKTPERPTRKTQEMTIPYHRPFVSSTEYNQRYQPYDNMPVSLKPKYFYQENPNKIQASTTYSENFKAQPISNQYQIKHHDSSFTPTKIQFNANSKYQEDYTPQKGSKAVQIKHKNQSPFGGVNNIEKYSSYQKDYKRLDDDTYKKPQCPIRMLPTPDRSKSPNKHLIFSAHKSDWE</sequence>
<evidence type="ECO:0008006" key="4">
    <source>
        <dbReference type="Google" id="ProtNLM"/>
    </source>
</evidence>
<evidence type="ECO:0000313" key="3">
    <source>
        <dbReference type="Proteomes" id="UP000692954"/>
    </source>
</evidence>
<evidence type="ECO:0000256" key="1">
    <source>
        <dbReference type="SAM" id="MobiDB-lite"/>
    </source>
</evidence>
<dbReference type="AlphaFoldDB" id="A0A8S1KY60"/>
<dbReference type="OrthoDB" id="365640at2759"/>